<dbReference type="PANTHER" id="PTHR46961">
    <property type="entry name" value="DYNEIN HEAVY CHAIN 1, AXONEMAL-LIKE PROTEIN"/>
    <property type="match status" value="1"/>
</dbReference>
<dbReference type="EMBL" id="OE189091">
    <property type="protein sequence ID" value="CAD7578909.1"/>
    <property type="molecule type" value="Genomic_DNA"/>
</dbReference>
<dbReference type="InterPro" id="IPR041228">
    <property type="entry name" value="Dynein_C"/>
</dbReference>
<organism evidence="2">
    <name type="scientific">Timema californicum</name>
    <name type="common">California timema</name>
    <name type="synonym">Walking stick</name>
    <dbReference type="NCBI Taxonomy" id="61474"/>
    <lineage>
        <taxon>Eukaryota</taxon>
        <taxon>Metazoa</taxon>
        <taxon>Ecdysozoa</taxon>
        <taxon>Arthropoda</taxon>
        <taxon>Hexapoda</taxon>
        <taxon>Insecta</taxon>
        <taxon>Pterygota</taxon>
        <taxon>Neoptera</taxon>
        <taxon>Polyneoptera</taxon>
        <taxon>Phasmatodea</taxon>
        <taxon>Timematodea</taxon>
        <taxon>Timematoidea</taxon>
        <taxon>Timematidae</taxon>
        <taxon>Timema</taxon>
    </lineage>
</organism>
<dbReference type="Pfam" id="PF18199">
    <property type="entry name" value="Dynein_C"/>
    <property type="match status" value="1"/>
</dbReference>
<protein>
    <submittedName>
        <fullName evidence="2">(California timema) hypothetical protein</fullName>
    </submittedName>
</protein>
<dbReference type="GO" id="GO:0007018">
    <property type="term" value="P:microtubule-based movement"/>
    <property type="evidence" value="ECO:0007669"/>
    <property type="project" value="InterPro"/>
</dbReference>
<sequence length="226" mass="25639">MPIWSPILNVPRFGGISTILSPDDLEGAISKPPQDLHRLACQRDESIPTQDRGGNFSLFLHQDWHDKGKPATFWLSGFYFTQAFLTGAMQNYARKYTIPIDQLTYDFEVMSVDTSSVPPEDGVLVYGLFLDGARWDRKQSLLAEQLPKVLWDSLPLIWMKPCEKSRLKEGARYKSPLYKTSERRGILSTTGHSTNYVLPILLGTDRPVAHWIKRGVALLCQLDDLT</sequence>
<dbReference type="InterPro" id="IPR026983">
    <property type="entry name" value="DHC"/>
</dbReference>
<dbReference type="AlphaFoldDB" id="A0A7R9PD79"/>
<dbReference type="PANTHER" id="PTHR46961:SF17">
    <property type="entry name" value="AAA+ ATPASE DOMAIN-CONTAINING PROTEIN"/>
    <property type="match status" value="1"/>
</dbReference>
<proteinExistence type="predicted"/>
<evidence type="ECO:0000259" key="1">
    <source>
        <dbReference type="Pfam" id="PF18199"/>
    </source>
</evidence>
<gene>
    <name evidence="2" type="ORF">TCMB3V08_LOCUS11446</name>
</gene>
<dbReference type="GO" id="GO:0030286">
    <property type="term" value="C:dynein complex"/>
    <property type="evidence" value="ECO:0007669"/>
    <property type="project" value="InterPro"/>
</dbReference>
<dbReference type="Gene3D" id="3.10.490.20">
    <property type="match status" value="1"/>
</dbReference>
<dbReference type="GO" id="GO:0051959">
    <property type="term" value="F:dynein light intermediate chain binding"/>
    <property type="evidence" value="ECO:0007669"/>
    <property type="project" value="InterPro"/>
</dbReference>
<accession>A0A7R9PD79</accession>
<dbReference type="InterPro" id="IPR043160">
    <property type="entry name" value="Dynein_C_barrel"/>
</dbReference>
<name>A0A7R9PD79_TIMCA</name>
<evidence type="ECO:0000313" key="2">
    <source>
        <dbReference type="EMBL" id="CAD7578909.1"/>
    </source>
</evidence>
<reference evidence="2" key="1">
    <citation type="submission" date="2020-11" db="EMBL/GenBank/DDBJ databases">
        <authorList>
            <person name="Tran Van P."/>
        </authorList>
    </citation>
    <scope>NUCLEOTIDE SEQUENCE</scope>
</reference>
<dbReference type="FunFam" id="3.10.490.20:FF:000001">
    <property type="entry name" value="dynein heavy chain 7, axonemal"/>
    <property type="match status" value="1"/>
</dbReference>
<feature type="domain" description="Dynein heavy chain C-terminal" evidence="1">
    <location>
        <begin position="62"/>
        <end position="220"/>
    </location>
</feature>
<dbReference type="GO" id="GO:0045505">
    <property type="term" value="F:dynein intermediate chain binding"/>
    <property type="evidence" value="ECO:0007669"/>
    <property type="project" value="InterPro"/>
</dbReference>